<evidence type="ECO:0000256" key="9">
    <source>
        <dbReference type="ARBA" id="ARBA00029908"/>
    </source>
</evidence>
<evidence type="ECO:0000256" key="1">
    <source>
        <dbReference type="ARBA" id="ARBA00002434"/>
    </source>
</evidence>
<dbReference type="RefSeq" id="WP_117444101.1">
    <property type="nucleotide sequence ID" value="NZ_JAJFEN010000064.1"/>
</dbReference>
<comment type="caution">
    <text evidence="13">The sequence shown here is derived from an EMBL/GenBank/DDBJ whole genome shotgun (WGS) entry which is preliminary data.</text>
</comment>
<dbReference type="PROSITE" id="PS51094">
    <property type="entry name" value="PTS_EIIA_TYPE_2"/>
    <property type="match status" value="1"/>
</dbReference>
<dbReference type="GO" id="GO:0090563">
    <property type="term" value="F:protein-phosphocysteine-sugar phosphotransferase activity"/>
    <property type="evidence" value="ECO:0007669"/>
    <property type="project" value="TreeGrafter"/>
</dbReference>
<keyword evidence="6" id="KW-0808">Transferase</keyword>
<dbReference type="PANTHER" id="PTHR30181">
    <property type="entry name" value="MANNITOL PERMEASE IIC COMPONENT"/>
    <property type="match status" value="1"/>
</dbReference>
<dbReference type="SUPFAM" id="SSF55804">
    <property type="entry name" value="Phoshotransferase/anion transport protein"/>
    <property type="match status" value="1"/>
</dbReference>
<dbReference type="Proteomes" id="UP000260025">
    <property type="component" value="Unassembled WGS sequence"/>
</dbReference>
<dbReference type="GO" id="GO:0005886">
    <property type="term" value="C:plasma membrane"/>
    <property type="evidence" value="ECO:0007669"/>
    <property type="project" value="TreeGrafter"/>
</dbReference>
<dbReference type="CDD" id="cd00211">
    <property type="entry name" value="PTS_IIA_fru"/>
    <property type="match status" value="1"/>
</dbReference>
<evidence type="ECO:0000256" key="6">
    <source>
        <dbReference type="ARBA" id="ARBA00022679"/>
    </source>
</evidence>
<keyword evidence="7" id="KW-0598">Phosphotransferase system</keyword>
<dbReference type="GO" id="GO:0016301">
    <property type="term" value="F:kinase activity"/>
    <property type="evidence" value="ECO:0007669"/>
    <property type="project" value="UniProtKB-KW"/>
</dbReference>
<evidence type="ECO:0000313" key="13">
    <source>
        <dbReference type="EMBL" id="RGC12532.1"/>
    </source>
</evidence>
<name>A0A3E2VP83_CLOIN</name>
<dbReference type="InterPro" id="IPR002178">
    <property type="entry name" value="PTS_EIIA_type-2_dom"/>
</dbReference>
<evidence type="ECO:0000256" key="2">
    <source>
        <dbReference type="ARBA" id="ARBA00014783"/>
    </source>
</evidence>
<comment type="function">
    <text evidence="1">The phosphoenolpyruvate-dependent sugar phosphotransferase system (sugar PTS), a major carbohydrate active transport system, catalyzes the phosphorylation of incoming sugar substrates concomitantly with their translocation across the cell membrane. The enzyme II CmtAB PTS system is involved in D-mannitol transport.</text>
</comment>
<dbReference type="Pfam" id="PF00359">
    <property type="entry name" value="PTS_EIIA_2"/>
    <property type="match status" value="1"/>
</dbReference>
<evidence type="ECO:0000256" key="5">
    <source>
        <dbReference type="ARBA" id="ARBA00022597"/>
    </source>
</evidence>
<protein>
    <recommendedName>
        <fullName evidence="2">Mannitol-specific phosphotransferase enzyme IIA component</fullName>
    </recommendedName>
    <alternativeName>
        <fullName evidence="10">EIIA</fullName>
    </alternativeName>
    <alternativeName>
        <fullName evidence="11">EIII</fullName>
    </alternativeName>
    <alternativeName>
        <fullName evidence="9">PTS system mannitol-specific EIIA component</fullName>
    </alternativeName>
</protein>
<proteinExistence type="predicted"/>
<evidence type="ECO:0000256" key="11">
    <source>
        <dbReference type="ARBA" id="ARBA00030962"/>
    </source>
</evidence>
<dbReference type="InterPro" id="IPR016152">
    <property type="entry name" value="PTrfase/Anion_transptr"/>
</dbReference>
<evidence type="ECO:0000259" key="12">
    <source>
        <dbReference type="PROSITE" id="PS51094"/>
    </source>
</evidence>
<dbReference type="Gene3D" id="3.40.930.10">
    <property type="entry name" value="Mannitol-specific EII, Chain A"/>
    <property type="match status" value="1"/>
</dbReference>
<accession>A0A3E2VP83</accession>
<keyword evidence="5" id="KW-0762">Sugar transport</keyword>
<sequence length="148" mass="16434">MKNILPIENIFLNLPVMQKEEAIYTAAEVLRKGGYVTEAYYEAMLLKEKECETYIGNGVAIPHGISHSEQEILHSGIAVLQFRTPIDYHGNAVHLVIGIAGKQQEHIAMLSQIACVLQDRENVQKIVECRSRHALAAMLHASVQEGSV</sequence>
<feature type="domain" description="PTS EIIA type-2" evidence="12">
    <location>
        <begin position="3"/>
        <end position="142"/>
    </location>
</feature>
<dbReference type="PANTHER" id="PTHR30181:SF2">
    <property type="entry name" value="PTS SYSTEM MANNITOL-SPECIFIC EIICBA COMPONENT"/>
    <property type="match status" value="1"/>
</dbReference>
<keyword evidence="8" id="KW-0418">Kinase</keyword>
<dbReference type="InterPro" id="IPR050893">
    <property type="entry name" value="Sugar_PTS"/>
</dbReference>
<evidence type="ECO:0000256" key="7">
    <source>
        <dbReference type="ARBA" id="ARBA00022683"/>
    </source>
</evidence>
<evidence type="ECO:0000256" key="3">
    <source>
        <dbReference type="ARBA" id="ARBA00022448"/>
    </source>
</evidence>
<dbReference type="OrthoDB" id="1640042at2"/>
<evidence type="ECO:0000313" key="14">
    <source>
        <dbReference type="Proteomes" id="UP000260025"/>
    </source>
</evidence>
<evidence type="ECO:0000256" key="8">
    <source>
        <dbReference type="ARBA" id="ARBA00022777"/>
    </source>
</evidence>
<evidence type="ECO:0000256" key="10">
    <source>
        <dbReference type="ARBA" id="ARBA00030956"/>
    </source>
</evidence>
<dbReference type="PROSITE" id="PS00372">
    <property type="entry name" value="PTS_EIIA_TYPE_2_HIS"/>
    <property type="match status" value="1"/>
</dbReference>
<keyword evidence="4" id="KW-0597">Phosphoprotein</keyword>
<organism evidence="13 14">
    <name type="scientific">Clostridium innocuum</name>
    <dbReference type="NCBI Taxonomy" id="1522"/>
    <lineage>
        <taxon>Bacteria</taxon>
        <taxon>Bacillati</taxon>
        <taxon>Bacillota</taxon>
        <taxon>Clostridia</taxon>
        <taxon>Eubacteriales</taxon>
        <taxon>Clostridiaceae</taxon>
        <taxon>Clostridium</taxon>
    </lineage>
</organism>
<evidence type="ECO:0000256" key="4">
    <source>
        <dbReference type="ARBA" id="ARBA00022553"/>
    </source>
</evidence>
<dbReference type="AlphaFoldDB" id="A0A3E2VP83"/>
<dbReference type="GO" id="GO:0009401">
    <property type="term" value="P:phosphoenolpyruvate-dependent sugar phosphotransferase system"/>
    <property type="evidence" value="ECO:0007669"/>
    <property type="project" value="UniProtKB-KW"/>
</dbReference>
<gene>
    <name evidence="13" type="ORF">DXA38_16290</name>
</gene>
<reference evidence="13 14" key="1">
    <citation type="submission" date="2018-08" db="EMBL/GenBank/DDBJ databases">
        <title>A genome reference for cultivated species of the human gut microbiota.</title>
        <authorList>
            <person name="Zou Y."/>
            <person name="Xue W."/>
            <person name="Luo G."/>
        </authorList>
    </citation>
    <scope>NUCLEOTIDE SEQUENCE [LARGE SCALE GENOMIC DNA]</scope>
    <source>
        <strain evidence="13 14">OF01-2LB</strain>
    </source>
</reference>
<keyword evidence="3" id="KW-0813">Transport</keyword>
<dbReference type="EMBL" id="QVEV01000029">
    <property type="protein sequence ID" value="RGC12532.1"/>
    <property type="molecule type" value="Genomic_DNA"/>
</dbReference>